<dbReference type="Proteomes" id="UP000003120">
    <property type="component" value="Unassembled WGS sequence"/>
</dbReference>
<feature type="transmembrane region" description="Helical" evidence="1">
    <location>
        <begin position="32"/>
        <end position="52"/>
    </location>
</feature>
<evidence type="ECO:0000313" key="3">
    <source>
        <dbReference type="Proteomes" id="UP000003120"/>
    </source>
</evidence>
<dbReference type="EMBL" id="ALKK01000004">
    <property type="protein sequence ID" value="EJU18960.1"/>
    <property type="molecule type" value="Genomic_DNA"/>
</dbReference>
<comment type="caution">
    <text evidence="2">The sequence shown here is derived from an EMBL/GenBank/DDBJ whole genome shotgun (WGS) entry which is preliminary data.</text>
</comment>
<protein>
    <submittedName>
        <fullName evidence="2">Uncharacterized protein</fullName>
    </submittedName>
</protein>
<keyword evidence="1" id="KW-0812">Transmembrane</keyword>
<keyword evidence="1" id="KW-0472">Membrane</keyword>
<accession>A0AAN3VXJ1</accession>
<sequence length="58" mass="6899">MKNKRKLLLEFFLFTFGIPIVAIIFYKIFPNLFLPFLGIKGYTIAGFFVFLLHNLKKR</sequence>
<dbReference type="AlphaFoldDB" id="A0AAN3VXJ1"/>
<evidence type="ECO:0000313" key="2">
    <source>
        <dbReference type="EMBL" id="EJU18960.1"/>
    </source>
</evidence>
<gene>
    <name evidence="2" type="ORF">HMPREF1127_1374</name>
</gene>
<keyword evidence="1" id="KW-1133">Transmembrane helix</keyword>
<proteinExistence type="predicted"/>
<evidence type="ECO:0000256" key="1">
    <source>
        <dbReference type="SAM" id="Phobius"/>
    </source>
</evidence>
<name>A0AAN3VXJ1_9FUSO</name>
<feature type="transmembrane region" description="Helical" evidence="1">
    <location>
        <begin position="7"/>
        <end position="26"/>
    </location>
</feature>
<reference evidence="2 3" key="1">
    <citation type="submission" date="2012-07" db="EMBL/GenBank/DDBJ databases">
        <authorList>
            <person name="Durkin A.S."/>
            <person name="McCorrison J."/>
            <person name="Torralba M."/>
            <person name="Gillis M."/>
            <person name="Methe B."/>
            <person name="Sutton G."/>
            <person name="Nelson K.E."/>
        </authorList>
    </citation>
    <scope>NUCLEOTIDE SEQUENCE [LARGE SCALE GENOMIC DNA]</scope>
    <source>
        <strain evidence="2 3">Fnf 1007</strain>
    </source>
</reference>
<organism evidence="2 3">
    <name type="scientific">Fusobacterium necrophorum subsp. funduliforme Fnf 1007</name>
    <dbReference type="NCBI Taxonomy" id="1161424"/>
    <lineage>
        <taxon>Bacteria</taxon>
        <taxon>Fusobacteriati</taxon>
        <taxon>Fusobacteriota</taxon>
        <taxon>Fusobacteriia</taxon>
        <taxon>Fusobacteriales</taxon>
        <taxon>Fusobacteriaceae</taxon>
        <taxon>Fusobacterium</taxon>
    </lineage>
</organism>